<dbReference type="CDD" id="cd01949">
    <property type="entry name" value="GGDEF"/>
    <property type="match status" value="1"/>
</dbReference>
<dbReference type="EMBL" id="JARESE010000028">
    <property type="protein sequence ID" value="MDE8652048.1"/>
    <property type="molecule type" value="Genomic_DNA"/>
</dbReference>
<comment type="caution">
    <text evidence="4">The sequence shown here is derived from an EMBL/GenBank/DDBJ whole genome shotgun (WGS) entry which is preliminary data.</text>
</comment>
<keyword evidence="1" id="KW-1133">Transmembrane helix</keyword>
<dbReference type="SMART" id="SM00052">
    <property type="entry name" value="EAL"/>
    <property type="match status" value="1"/>
</dbReference>
<dbReference type="PROSITE" id="PS50887">
    <property type="entry name" value="GGDEF"/>
    <property type="match status" value="1"/>
</dbReference>
<dbReference type="PANTHER" id="PTHR44757:SF2">
    <property type="entry name" value="BIOFILM ARCHITECTURE MAINTENANCE PROTEIN MBAA"/>
    <property type="match status" value="1"/>
</dbReference>
<name>A0ABT5WSS1_9SPHN</name>
<dbReference type="Gene3D" id="3.20.20.450">
    <property type="entry name" value="EAL domain"/>
    <property type="match status" value="1"/>
</dbReference>
<dbReference type="InterPro" id="IPR000160">
    <property type="entry name" value="GGDEF_dom"/>
</dbReference>
<evidence type="ECO:0000313" key="4">
    <source>
        <dbReference type="EMBL" id="MDE8652048.1"/>
    </source>
</evidence>
<sequence length="562" mass="61899">MDKSQERARIDADDDPGANSGERDLVALGIVTAAIILFVGTGSSIGPDVVRSFMGQGKGPDGALLNAFLLNIALIIFGWSRYRELAKEVKLRRKAERQARILAETDPLTGFLNRRAFDAAVNGMIADARQRNEAVAVLLMDLDNFKQVNDYNGHSAGDQLLLECSRRIAAILPARALVSRIGGDEFAAAMPFEKHRPERVEQLVGRLVDAISTPAQVNATDIGVTASIGIARSDLAPIGDQVRDQASDLLEMADIAMYHAKRQGRNRFYWFEADMADEMRFRSEIEAGIRRGLARGEFVPYYEQQIDLQTGELTGFEMLARWDSPDFGVVSPEIFIPIAEDIGVIGQLSESVIRQALADAKTWDPRLTLAVNISPVQLRDSWFSQKLLKLLVEANFPPHRLEIEVTESSLHRNIAQVRSLITSLKNQGIRVSLDDFGTGYSSLAQLRTLPFDRIKIDRSFVTSLVENRDSAAIVHAIAMLGKGLNLPVTAEGIESSEVLEQLRQYGDIKGQGYLYGKPATAEDTRLWLQSLGLLLVTEAMAAIPHEQTPQTAAAPPRLTRNG</sequence>
<dbReference type="SUPFAM" id="SSF55073">
    <property type="entry name" value="Nucleotide cyclase"/>
    <property type="match status" value="1"/>
</dbReference>
<dbReference type="CDD" id="cd01948">
    <property type="entry name" value="EAL"/>
    <property type="match status" value="1"/>
</dbReference>
<dbReference type="InterPro" id="IPR043128">
    <property type="entry name" value="Rev_trsase/Diguanyl_cyclase"/>
</dbReference>
<dbReference type="PROSITE" id="PS50883">
    <property type="entry name" value="EAL"/>
    <property type="match status" value="1"/>
</dbReference>
<feature type="domain" description="EAL" evidence="2">
    <location>
        <begin position="282"/>
        <end position="532"/>
    </location>
</feature>
<keyword evidence="5" id="KW-1185">Reference proteome</keyword>
<evidence type="ECO:0000313" key="5">
    <source>
        <dbReference type="Proteomes" id="UP001216253"/>
    </source>
</evidence>
<evidence type="ECO:0000259" key="3">
    <source>
        <dbReference type="PROSITE" id="PS50887"/>
    </source>
</evidence>
<dbReference type="SUPFAM" id="SSF141868">
    <property type="entry name" value="EAL domain-like"/>
    <property type="match status" value="1"/>
</dbReference>
<reference evidence="4 5" key="1">
    <citation type="submission" date="2023-03" db="EMBL/GenBank/DDBJ databases">
        <title>NovoSphingobium album sp. nov. isolated from polycyclic aromatic hydrocarbons- and heavy-metal polluted soil.</title>
        <authorList>
            <person name="Liu Z."/>
            <person name="Wang K."/>
        </authorList>
    </citation>
    <scope>NUCLEOTIDE SEQUENCE [LARGE SCALE GENOMIC DNA]</scope>
    <source>
        <strain evidence="4 5">H3SJ31-1</strain>
    </source>
</reference>
<gene>
    <name evidence="4" type="ORF">PYV00_09985</name>
</gene>
<feature type="transmembrane region" description="Helical" evidence="1">
    <location>
        <begin position="25"/>
        <end position="43"/>
    </location>
</feature>
<dbReference type="Gene3D" id="3.30.70.270">
    <property type="match status" value="1"/>
</dbReference>
<dbReference type="PANTHER" id="PTHR44757">
    <property type="entry name" value="DIGUANYLATE CYCLASE DGCP"/>
    <property type="match status" value="1"/>
</dbReference>
<dbReference type="NCBIfam" id="TIGR00254">
    <property type="entry name" value="GGDEF"/>
    <property type="match status" value="1"/>
</dbReference>
<organism evidence="4 5">
    <name type="scientific">Novosphingobium album</name>
    <name type="common">ex Liu et al. 2023</name>
    <dbReference type="NCBI Taxonomy" id="3031130"/>
    <lineage>
        <taxon>Bacteria</taxon>
        <taxon>Pseudomonadati</taxon>
        <taxon>Pseudomonadota</taxon>
        <taxon>Alphaproteobacteria</taxon>
        <taxon>Sphingomonadales</taxon>
        <taxon>Sphingomonadaceae</taxon>
        <taxon>Novosphingobium</taxon>
    </lineage>
</organism>
<evidence type="ECO:0000259" key="2">
    <source>
        <dbReference type="PROSITE" id="PS50883"/>
    </source>
</evidence>
<protein>
    <submittedName>
        <fullName evidence="4">EAL domain-containing protein</fullName>
    </submittedName>
</protein>
<feature type="domain" description="GGDEF" evidence="3">
    <location>
        <begin position="133"/>
        <end position="273"/>
    </location>
</feature>
<evidence type="ECO:0000256" key="1">
    <source>
        <dbReference type="SAM" id="Phobius"/>
    </source>
</evidence>
<dbReference type="Pfam" id="PF00990">
    <property type="entry name" value="GGDEF"/>
    <property type="match status" value="1"/>
</dbReference>
<feature type="transmembrane region" description="Helical" evidence="1">
    <location>
        <begin position="63"/>
        <end position="82"/>
    </location>
</feature>
<dbReference type="Proteomes" id="UP001216253">
    <property type="component" value="Unassembled WGS sequence"/>
</dbReference>
<dbReference type="SMART" id="SM00267">
    <property type="entry name" value="GGDEF"/>
    <property type="match status" value="1"/>
</dbReference>
<keyword evidence="1" id="KW-0472">Membrane</keyword>
<dbReference type="InterPro" id="IPR029787">
    <property type="entry name" value="Nucleotide_cyclase"/>
</dbReference>
<dbReference type="InterPro" id="IPR035919">
    <property type="entry name" value="EAL_sf"/>
</dbReference>
<dbReference type="InterPro" id="IPR052155">
    <property type="entry name" value="Biofilm_reg_signaling"/>
</dbReference>
<dbReference type="RefSeq" id="WP_275228123.1">
    <property type="nucleotide sequence ID" value="NZ_JARESE010000028.1"/>
</dbReference>
<proteinExistence type="predicted"/>
<dbReference type="InterPro" id="IPR001633">
    <property type="entry name" value="EAL_dom"/>
</dbReference>
<keyword evidence="1" id="KW-0812">Transmembrane</keyword>
<dbReference type="Pfam" id="PF00563">
    <property type="entry name" value="EAL"/>
    <property type="match status" value="1"/>
</dbReference>
<accession>A0ABT5WSS1</accession>